<keyword evidence="1" id="KW-1133">Transmembrane helix</keyword>
<dbReference type="Pfam" id="PF16872">
    <property type="entry name" value="putAbiC"/>
    <property type="match status" value="1"/>
</dbReference>
<evidence type="ECO:0000313" key="2">
    <source>
        <dbReference type="EMBL" id="MDX7014367.1"/>
    </source>
</evidence>
<dbReference type="AlphaFoldDB" id="A0AAW9DZ32"/>
<proteinExistence type="predicted"/>
<keyword evidence="1" id="KW-0812">Transmembrane</keyword>
<name>A0AAW9DZ32_KLEAE</name>
<comment type="caution">
    <text evidence="2">The sequence shown here is derived from an EMBL/GenBank/DDBJ whole genome shotgun (WGS) entry which is preliminary data.</text>
</comment>
<gene>
    <name evidence="2" type="ORF">SJ059_07760</name>
</gene>
<dbReference type="Proteomes" id="UP001279012">
    <property type="component" value="Unassembled WGS sequence"/>
</dbReference>
<sequence>MIRLLMLISAIFGIGYGYAISHDVWPFEGMDANQRGVFGDSWGAFTSIFSAMGFCGVLWTIKLQMDATKIIEDDSRKREEAEKIRDFENSFFNMLNILQTLIKDMRVENSSGKTLAEGRHVFLYFFRRFKKEIRQKYGILLDFELSDEIEVKKASLRMSNEYRFYFRNRAQNLSHYYRYIYNMFKIIHESDLTSVNKKKYANILRAQLSNYELLMLFYNANFVHGRKFETYMNSYAILDNLPAEKLINKKHVAFYDKKAWGENYDALKYHPKYHDF</sequence>
<organism evidence="2 3">
    <name type="scientific">Klebsiella aerogenes</name>
    <name type="common">Enterobacter aerogenes</name>
    <dbReference type="NCBI Taxonomy" id="548"/>
    <lineage>
        <taxon>Bacteria</taxon>
        <taxon>Pseudomonadati</taxon>
        <taxon>Pseudomonadota</taxon>
        <taxon>Gammaproteobacteria</taxon>
        <taxon>Enterobacterales</taxon>
        <taxon>Enterobacteriaceae</taxon>
        <taxon>Klebsiella/Raoultella group</taxon>
        <taxon>Klebsiella</taxon>
    </lineage>
</organism>
<evidence type="ECO:0000256" key="1">
    <source>
        <dbReference type="SAM" id="Phobius"/>
    </source>
</evidence>
<keyword evidence="1" id="KW-0472">Membrane</keyword>
<protein>
    <submittedName>
        <fullName evidence="2">Phage abortive infection protein</fullName>
    </submittedName>
</protein>
<evidence type="ECO:0000313" key="3">
    <source>
        <dbReference type="Proteomes" id="UP001279012"/>
    </source>
</evidence>
<dbReference type="EMBL" id="JAWZZT010000005">
    <property type="protein sequence ID" value="MDX7014367.1"/>
    <property type="molecule type" value="Genomic_DNA"/>
</dbReference>
<accession>A0AAW9DZ32</accession>
<reference evidence="2" key="1">
    <citation type="submission" date="2023-11" db="EMBL/GenBank/DDBJ databases">
        <title>Detection of rare carbapenemases in Enterobacterales - comparison of two colorimetric and two CIM-based carbapenemase assays.</title>
        <authorList>
            <person name="Schaffarczyk L."/>
            <person name="Noster J."/>
            <person name="Stelzer Y."/>
            <person name="Sattler J."/>
            <person name="Gatermann S."/>
            <person name="Hamprecht A."/>
        </authorList>
    </citation>
    <scope>NUCLEOTIDE SEQUENCE</scope>
    <source>
        <strain evidence="2">CIM-Cont-037</strain>
    </source>
</reference>
<feature type="transmembrane region" description="Helical" evidence="1">
    <location>
        <begin position="43"/>
        <end position="61"/>
    </location>
</feature>
<dbReference type="InterPro" id="IPR031709">
    <property type="entry name" value="PutAbiC"/>
</dbReference>
<dbReference type="RefSeq" id="WP_049030152.1">
    <property type="nucleotide sequence ID" value="NZ_CAKNDN010000001.1"/>
</dbReference>